<accession>A0A3M7Q7I4</accession>
<reference evidence="2 3" key="1">
    <citation type="journal article" date="2018" name="Sci. Rep.">
        <title>Genomic signatures of local adaptation to the degree of environmental predictability in rotifers.</title>
        <authorList>
            <person name="Franch-Gras L."/>
            <person name="Hahn C."/>
            <person name="Garcia-Roger E.M."/>
            <person name="Carmona M.J."/>
            <person name="Serra M."/>
            <person name="Gomez A."/>
        </authorList>
    </citation>
    <scope>NUCLEOTIDE SEQUENCE [LARGE SCALE GENOMIC DNA]</scope>
    <source>
        <strain evidence="2">HYR1</strain>
    </source>
</reference>
<proteinExistence type="predicted"/>
<feature type="transmembrane region" description="Helical" evidence="1">
    <location>
        <begin position="132"/>
        <end position="156"/>
    </location>
</feature>
<sequence length="174" mass="19812">MGLVLMIRHKVDSFDFHVVRTATCNFYMLSSHKPFQQLYHSFQTVLNKLDTGHHTELSLYPLKCLLLPERSPSSKWISVVPRSWTWRPRRLDKVDAVSNNLLFDRLLSCVSLIVDLVGRCFVYLTLQVFVGVLVVVVVALLVVGLVVLAVVVLAGVESQVRYESYRIQQDVSPL</sequence>
<gene>
    <name evidence="2" type="ORF">BpHYR1_041700</name>
</gene>
<evidence type="ECO:0000313" key="3">
    <source>
        <dbReference type="Proteomes" id="UP000276133"/>
    </source>
</evidence>
<name>A0A3M7Q7I4_BRAPC</name>
<comment type="caution">
    <text evidence="2">The sequence shown here is derived from an EMBL/GenBank/DDBJ whole genome shotgun (WGS) entry which is preliminary data.</text>
</comment>
<keyword evidence="1" id="KW-1133">Transmembrane helix</keyword>
<keyword evidence="1" id="KW-0812">Transmembrane</keyword>
<dbReference type="AlphaFoldDB" id="A0A3M7Q7I4"/>
<dbReference type="Proteomes" id="UP000276133">
    <property type="component" value="Unassembled WGS sequence"/>
</dbReference>
<evidence type="ECO:0000313" key="2">
    <source>
        <dbReference type="EMBL" id="RNA07144.1"/>
    </source>
</evidence>
<keyword evidence="1" id="KW-0472">Membrane</keyword>
<evidence type="ECO:0000256" key="1">
    <source>
        <dbReference type="SAM" id="Phobius"/>
    </source>
</evidence>
<protein>
    <submittedName>
        <fullName evidence="2">Uncharacterized protein</fullName>
    </submittedName>
</protein>
<dbReference type="EMBL" id="REGN01007139">
    <property type="protein sequence ID" value="RNA07144.1"/>
    <property type="molecule type" value="Genomic_DNA"/>
</dbReference>
<keyword evidence="3" id="KW-1185">Reference proteome</keyword>
<organism evidence="2 3">
    <name type="scientific">Brachionus plicatilis</name>
    <name type="common">Marine rotifer</name>
    <name type="synonym">Brachionus muelleri</name>
    <dbReference type="NCBI Taxonomy" id="10195"/>
    <lineage>
        <taxon>Eukaryota</taxon>
        <taxon>Metazoa</taxon>
        <taxon>Spiralia</taxon>
        <taxon>Gnathifera</taxon>
        <taxon>Rotifera</taxon>
        <taxon>Eurotatoria</taxon>
        <taxon>Monogononta</taxon>
        <taxon>Pseudotrocha</taxon>
        <taxon>Ploima</taxon>
        <taxon>Brachionidae</taxon>
        <taxon>Brachionus</taxon>
    </lineage>
</organism>